<dbReference type="Pfam" id="PF00149">
    <property type="entry name" value="Metallophos"/>
    <property type="match status" value="1"/>
</dbReference>
<evidence type="ECO:0000256" key="1">
    <source>
        <dbReference type="ARBA" id="ARBA00022723"/>
    </source>
</evidence>
<evidence type="ECO:0000259" key="5">
    <source>
        <dbReference type="Pfam" id="PF00149"/>
    </source>
</evidence>
<evidence type="ECO:0000256" key="2">
    <source>
        <dbReference type="ARBA" id="ARBA00022801"/>
    </source>
</evidence>
<comment type="similarity">
    <text evidence="4">Belongs to the cyclic nucleotide phosphodiesterase class-III family.</text>
</comment>
<dbReference type="SUPFAM" id="SSF56300">
    <property type="entry name" value="Metallo-dependent phosphatases"/>
    <property type="match status" value="1"/>
</dbReference>
<dbReference type="AlphaFoldDB" id="A0A2T0SBP5"/>
<evidence type="ECO:0000256" key="4">
    <source>
        <dbReference type="ARBA" id="ARBA00025742"/>
    </source>
</evidence>
<name>A0A2T0SBP5_9ACTN</name>
<gene>
    <name evidence="6" type="ORF">CLV70_104390</name>
</gene>
<keyword evidence="2" id="KW-0378">Hydrolase</keyword>
<evidence type="ECO:0000313" key="7">
    <source>
        <dbReference type="Proteomes" id="UP000239209"/>
    </source>
</evidence>
<comment type="caution">
    <text evidence="6">The sequence shown here is derived from an EMBL/GenBank/DDBJ whole genome shotgun (WGS) entry which is preliminary data.</text>
</comment>
<dbReference type="PANTHER" id="PTHR42988:SF2">
    <property type="entry name" value="CYCLIC NUCLEOTIDE PHOSPHODIESTERASE CBUA0032-RELATED"/>
    <property type="match status" value="1"/>
</dbReference>
<feature type="domain" description="Calcineurin-like phosphoesterase" evidence="5">
    <location>
        <begin position="9"/>
        <end position="192"/>
    </location>
</feature>
<dbReference type="EMBL" id="PVZG01000004">
    <property type="protein sequence ID" value="PRY30838.1"/>
    <property type="molecule type" value="Genomic_DNA"/>
</dbReference>
<dbReference type="Gene3D" id="3.60.21.10">
    <property type="match status" value="1"/>
</dbReference>
<accession>A0A2T0SBP5</accession>
<dbReference type="RefSeq" id="WP_106126535.1">
    <property type="nucleotide sequence ID" value="NZ_PVZG01000004.1"/>
</dbReference>
<keyword evidence="1" id="KW-0479">Metal-binding</keyword>
<dbReference type="InterPro" id="IPR004843">
    <property type="entry name" value="Calcineurin-like_PHP"/>
</dbReference>
<dbReference type="GO" id="GO:0046872">
    <property type="term" value="F:metal ion binding"/>
    <property type="evidence" value="ECO:0007669"/>
    <property type="project" value="UniProtKB-KW"/>
</dbReference>
<proteinExistence type="inferred from homology"/>
<evidence type="ECO:0000256" key="3">
    <source>
        <dbReference type="ARBA" id="ARBA00023004"/>
    </source>
</evidence>
<dbReference type="InterPro" id="IPR029052">
    <property type="entry name" value="Metallo-depent_PP-like"/>
</dbReference>
<keyword evidence="3" id="KW-0408">Iron</keyword>
<organism evidence="6 7">
    <name type="scientific">Pseudosporangium ferrugineum</name>
    <dbReference type="NCBI Taxonomy" id="439699"/>
    <lineage>
        <taxon>Bacteria</taxon>
        <taxon>Bacillati</taxon>
        <taxon>Actinomycetota</taxon>
        <taxon>Actinomycetes</taxon>
        <taxon>Micromonosporales</taxon>
        <taxon>Micromonosporaceae</taxon>
        <taxon>Pseudosporangium</taxon>
    </lineage>
</organism>
<dbReference type="PANTHER" id="PTHR42988">
    <property type="entry name" value="PHOSPHOHYDROLASE"/>
    <property type="match status" value="1"/>
</dbReference>
<dbReference type="Proteomes" id="UP000239209">
    <property type="component" value="Unassembled WGS sequence"/>
</dbReference>
<reference evidence="6 7" key="1">
    <citation type="submission" date="2018-03" db="EMBL/GenBank/DDBJ databases">
        <title>Genomic Encyclopedia of Archaeal and Bacterial Type Strains, Phase II (KMG-II): from individual species to whole genera.</title>
        <authorList>
            <person name="Goeker M."/>
        </authorList>
    </citation>
    <scope>NUCLEOTIDE SEQUENCE [LARGE SCALE GENOMIC DNA]</scope>
    <source>
        <strain evidence="6 7">DSM 45348</strain>
    </source>
</reference>
<keyword evidence="7" id="KW-1185">Reference proteome</keyword>
<dbReference type="GO" id="GO:0016787">
    <property type="term" value="F:hydrolase activity"/>
    <property type="evidence" value="ECO:0007669"/>
    <property type="project" value="UniProtKB-KW"/>
</dbReference>
<dbReference type="InterPro" id="IPR050884">
    <property type="entry name" value="CNP_phosphodiesterase-III"/>
</dbReference>
<dbReference type="OrthoDB" id="5241795at2"/>
<evidence type="ECO:0000313" key="6">
    <source>
        <dbReference type="EMBL" id="PRY30838.1"/>
    </source>
</evidence>
<sequence length="260" mass="27717">MAGNGSRIVIAHLSDLHLGAHDPAAVASIAADVAAAAPTLTVVTGDLTMRARPWQFRLARNLLDRLPQPLLVVSGNHDLPLVGLERLLAPYRRFRLLVRTELDPVRRLSGLTALGLQTTPPWRWKSGRVTRRQSDTVVAVLGSAPAGAVRVLAVHHPPRAAGLARLAGHDRLMRALGSAGVDLILAGHTHVPAAGTLELKGTAHRPVEVVAGTAVSRRTRGTGRSWTAIRVDEAAITVEERQQNAAGWCAGAVRRFPRAP</sequence>
<protein>
    <submittedName>
        <fullName evidence="6">3',5'-cyclic AMP phosphodiesterase CpdA</fullName>
    </submittedName>
</protein>